<dbReference type="Pfam" id="PF13276">
    <property type="entry name" value="HTH_21"/>
    <property type="match status" value="1"/>
</dbReference>
<keyword evidence="3" id="KW-1185">Reference proteome</keyword>
<dbReference type="InterPro" id="IPR012337">
    <property type="entry name" value="RNaseH-like_sf"/>
</dbReference>
<dbReference type="Proteomes" id="UP001595957">
    <property type="component" value="Unassembled WGS sequence"/>
</dbReference>
<dbReference type="InterPro" id="IPR050900">
    <property type="entry name" value="Transposase_IS3/IS150/IS904"/>
</dbReference>
<dbReference type="InterPro" id="IPR025948">
    <property type="entry name" value="HTH-like_dom"/>
</dbReference>
<dbReference type="SUPFAM" id="SSF53098">
    <property type="entry name" value="Ribonuclease H-like"/>
    <property type="match status" value="1"/>
</dbReference>
<evidence type="ECO:0000313" key="3">
    <source>
        <dbReference type="Proteomes" id="UP001595957"/>
    </source>
</evidence>
<gene>
    <name evidence="2" type="ORF">ACFO3E_17495</name>
</gene>
<name>A0ABV9F455_9SPHN</name>
<dbReference type="EMBL" id="JBHSFZ010000063">
    <property type="protein sequence ID" value="MFC4595948.1"/>
    <property type="molecule type" value="Genomic_DNA"/>
</dbReference>
<protein>
    <submittedName>
        <fullName evidence="2">IS3 family transposase</fullName>
    </submittedName>
</protein>
<feature type="domain" description="HTH-like" evidence="1">
    <location>
        <begin position="19"/>
        <end position="73"/>
    </location>
</feature>
<sequence length="182" mass="20248">MGIARSTYYLERVERIGEAELLAAIIAICDEFEAYGWRRVRAALQHQGICANHNRIKRLMREHSLQPRKRRRYVATTDSAHDLPIFPDLAKDVALTGADQLWVADLTYVAIASGFAYVAIILDGWSRRVVGYAIGRSSTPASPLPRFKRLSRAGSHHRASFTILTADPNAPCSSISTTRPVS</sequence>
<reference evidence="3" key="1">
    <citation type="journal article" date="2019" name="Int. J. Syst. Evol. Microbiol.">
        <title>The Global Catalogue of Microorganisms (GCM) 10K type strain sequencing project: providing services to taxonomists for standard genome sequencing and annotation.</title>
        <authorList>
            <consortium name="The Broad Institute Genomics Platform"/>
            <consortium name="The Broad Institute Genome Sequencing Center for Infectious Disease"/>
            <person name="Wu L."/>
            <person name="Ma J."/>
        </authorList>
    </citation>
    <scope>NUCLEOTIDE SEQUENCE [LARGE SCALE GENOMIC DNA]</scope>
    <source>
        <strain evidence="3">NBRC 103632</strain>
    </source>
</reference>
<dbReference type="PANTHER" id="PTHR46889:SF7">
    <property type="entry name" value="TRANSPOSASE FOR INSERTION SEQUENCE ELEMENT IS904"/>
    <property type="match status" value="1"/>
</dbReference>
<evidence type="ECO:0000313" key="2">
    <source>
        <dbReference type="EMBL" id="MFC4595948.1"/>
    </source>
</evidence>
<dbReference type="PANTHER" id="PTHR46889">
    <property type="entry name" value="TRANSPOSASE INSF FOR INSERTION SEQUENCE IS3B-RELATED"/>
    <property type="match status" value="1"/>
</dbReference>
<proteinExistence type="predicted"/>
<comment type="caution">
    <text evidence="2">The sequence shown here is derived from an EMBL/GenBank/DDBJ whole genome shotgun (WGS) entry which is preliminary data.</text>
</comment>
<accession>A0ABV9F455</accession>
<dbReference type="RefSeq" id="WP_380806806.1">
    <property type="nucleotide sequence ID" value="NZ_JBHSFZ010000063.1"/>
</dbReference>
<organism evidence="2 3">
    <name type="scientific">Sphingobium tyrosinilyticum</name>
    <dbReference type="NCBI Taxonomy" id="2715436"/>
    <lineage>
        <taxon>Bacteria</taxon>
        <taxon>Pseudomonadati</taxon>
        <taxon>Pseudomonadota</taxon>
        <taxon>Alphaproteobacteria</taxon>
        <taxon>Sphingomonadales</taxon>
        <taxon>Sphingomonadaceae</taxon>
        <taxon>Sphingobium</taxon>
    </lineage>
</organism>
<evidence type="ECO:0000259" key="1">
    <source>
        <dbReference type="Pfam" id="PF13276"/>
    </source>
</evidence>